<dbReference type="Proteomes" id="UP000186806">
    <property type="component" value="Unassembled WGS sequence"/>
</dbReference>
<dbReference type="Gene3D" id="2.170.150.40">
    <property type="entry name" value="Domain of unknown function (DUF427)"/>
    <property type="match status" value="1"/>
</dbReference>
<dbReference type="AlphaFoldDB" id="A0A1Q8T8Y2"/>
<dbReference type="EMBL" id="MSDQ01000042">
    <property type="protein sequence ID" value="OLO10132.1"/>
    <property type="molecule type" value="Genomic_DNA"/>
</dbReference>
<protein>
    <recommendedName>
        <fullName evidence="1">DUF427 domain-containing protein</fullName>
    </recommendedName>
</protein>
<dbReference type="RefSeq" id="WP_075370292.1">
    <property type="nucleotide sequence ID" value="NZ_MSDQ01000042.1"/>
</dbReference>
<reference evidence="2 3" key="1">
    <citation type="submission" date="2016-12" db="EMBL/GenBank/DDBJ databases">
        <title>Draft genome sequences of strains Salinicola socius SMB35, Salinicola sp. MH3R3-1 and Chromohalobacter sp. SMB17 from the Verkhnekamsk potash mining region of Russia.</title>
        <authorList>
            <person name="Mavrodi D.V."/>
            <person name="Olsson B.E."/>
            <person name="Korsakova E.S."/>
            <person name="Pyankova A."/>
            <person name="Mavrodi O.V."/>
            <person name="Plotnikova E.G."/>
        </authorList>
    </citation>
    <scope>NUCLEOTIDE SEQUENCE [LARGE SCALE GENOMIC DNA]</scope>
    <source>
        <strain evidence="2 3">SMB17</strain>
    </source>
</reference>
<dbReference type="Pfam" id="PF04248">
    <property type="entry name" value="NTP_transf_9"/>
    <property type="match status" value="1"/>
</dbReference>
<proteinExistence type="predicted"/>
<accession>A0A1Q8T8Y2</accession>
<dbReference type="STRING" id="223900.GCA_000821045_00826"/>
<evidence type="ECO:0000313" key="3">
    <source>
        <dbReference type="Proteomes" id="UP000186806"/>
    </source>
</evidence>
<dbReference type="PANTHER" id="PTHR34310">
    <property type="entry name" value="DUF427 DOMAIN PROTEIN (AFU_ORTHOLOGUE AFUA_3G02220)"/>
    <property type="match status" value="1"/>
</dbReference>
<dbReference type="PANTHER" id="PTHR34310:SF9">
    <property type="entry name" value="BLR5716 PROTEIN"/>
    <property type="match status" value="1"/>
</dbReference>
<name>A0A1Q8T8Y2_9GAMM</name>
<dbReference type="InterPro" id="IPR007361">
    <property type="entry name" value="DUF427"/>
</dbReference>
<feature type="domain" description="DUF427" evidence="1">
    <location>
        <begin position="19"/>
        <end position="106"/>
    </location>
</feature>
<sequence length="116" mass="12981">MSADTTQDRISLHPHTHRVRVWNGDTLLADSTRAVELREKGYPPRQYLPESDVQMAHLVRSTTVTHCPFKGDATYYSTDEHPDIAWQYAEPLADMAAIAGRLAFDDNVVTVQVDAG</sequence>
<keyword evidence="3" id="KW-1185">Reference proteome</keyword>
<dbReference type="InterPro" id="IPR038694">
    <property type="entry name" value="DUF427_sf"/>
</dbReference>
<organism evidence="2 3">
    <name type="scientific">Chromohalobacter japonicus</name>
    <dbReference type="NCBI Taxonomy" id="223900"/>
    <lineage>
        <taxon>Bacteria</taxon>
        <taxon>Pseudomonadati</taxon>
        <taxon>Pseudomonadota</taxon>
        <taxon>Gammaproteobacteria</taxon>
        <taxon>Oceanospirillales</taxon>
        <taxon>Halomonadaceae</taxon>
        <taxon>Chromohalobacter</taxon>
    </lineage>
</organism>
<evidence type="ECO:0000259" key="1">
    <source>
        <dbReference type="Pfam" id="PF04248"/>
    </source>
</evidence>
<gene>
    <name evidence="2" type="ORF">BTW10_16165</name>
</gene>
<comment type="caution">
    <text evidence="2">The sequence shown here is derived from an EMBL/GenBank/DDBJ whole genome shotgun (WGS) entry which is preliminary data.</text>
</comment>
<evidence type="ECO:0000313" key="2">
    <source>
        <dbReference type="EMBL" id="OLO10132.1"/>
    </source>
</evidence>